<protein>
    <recommendedName>
        <fullName evidence="3">DNA-3-methyladenine glycosylase 2 family protein</fullName>
    </recommendedName>
</protein>
<dbReference type="AlphaFoldDB" id="A0A1I4THI7"/>
<dbReference type="STRING" id="52442.SAMN05421880_1324"/>
<accession>A0A1I4THI7</accession>
<dbReference type="EMBL" id="FOUF01000032">
    <property type="protein sequence ID" value="SFM76152.1"/>
    <property type="molecule type" value="Genomic_DNA"/>
</dbReference>
<keyword evidence="2" id="KW-1185">Reference proteome</keyword>
<gene>
    <name evidence="1" type="ORF">SAMN05421880_1324</name>
</gene>
<evidence type="ECO:0008006" key="3">
    <source>
        <dbReference type="Google" id="ProtNLM"/>
    </source>
</evidence>
<name>A0A1I4THI7_9PROT</name>
<proteinExistence type="predicted"/>
<organism evidence="1 2">
    <name type="scientific">Nitrosomonas nitrosa</name>
    <dbReference type="NCBI Taxonomy" id="52442"/>
    <lineage>
        <taxon>Bacteria</taxon>
        <taxon>Pseudomonadati</taxon>
        <taxon>Pseudomonadota</taxon>
        <taxon>Betaproteobacteria</taxon>
        <taxon>Nitrosomonadales</taxon>
        <taxon>Nitrosomonadaceae</taxon>
        <taxon>Nitrosomonas</taxon>
    </lineage>
</organism>
<evidence type="ECO:0000313" key="1">
    <source>
        <dbReference type="EMBL" id="SFM76152.1"/>
    </source>
</evidence>
<evidence type="ECO:0000313" key="2">
    <source>
        <dbReference type="Proteomes" id="UP000199561"/>
    </source>
</evidence>
<dbReference type="Proteomes" id="UP000199561">
    <property type="component" value="Unassembled WGS sequence"/>
</dbReference>
<dbReference type="RefSeq" id="WP_090671580.1">
    <property type="nucleotide sequence ID" value="NZ_FOUF01000032.1"/>
</dbReference>
<sequence>MISSLAETTILDFFRIAETTVIKSGYGWEIDWQKTLSFSRFSESDFIRETAWVILCSGFRESTVRNNFDYISLCFCDWESAKEIVAHQHVCLSTARSAFKNDKKLNAIIKVAETVCETGFHNFKKSMQEDPIQKLQELPFIGPITSWHLAKNLGLNVAKNDRHLARMALNWGYSDAHEFCKQVSKLTGEPASVVDIILWRFAAIRTQNSHLRILN</sequence>
<reference evidence="1 2" key="1">
    <citation type="submission" date="2016-10" db="EMBL/GenBank/DDBJ databases">
        <authorList>
            <person name="de Groot N.N."/>
        </authorList>
    </citation>
    <scope>NUCLEOTIDE SEQUENCE [LARGE SCALE GENOMIC DNA]</scope>
    <source>
        <strain evidence="1 2">Nm146</strain>
    </source>
</reference>